<evidence type="ECO:0000256" key="2">
    <source>
        <dbReference type="ARBA" id="ARBA00022475"/>
    </source>
</evidence>
<feature type="transmembrane region" description="Helical" evidence="6">
    <location>
        <begin position="144"/>
        <end position="162"/>
    </location>
</feature>
<keyword evidence="3 6" id="KW-0812">Transmembrane</keyword>
<dbReference type="GO" id="GO:0005886">
    <property type="term" value="C:plasma membrane"/>
    <property type="evidence" value="ECO:0007669"/>
    <property type="project" value="UniProtKB-SubCell"/>
</dbReference>
<comment type="caution">
    <text evidence="7">The sequence shown here is derived from an EMBL/GenBank/DDBJ whole genome shotgun (WGS) entry which is preliminary data.</text>
</comment>
<name>A0A926II39_9FIRM</name>
<feature type="transmembrane region" description="Helical" evidence="6">
    <location>
        <begin position="193"/>
        <end position="211"/>
    </location>
</feature>
<dbReference type="Proteomes" id="UP000623678">
    <property type="component" value="Unassembled WGS sequence"/>
</dbReference>
<feature type="transmembrane region" description="Helical" evidence="6">
    <location>
        <begin position="21"/>
        <end position="41"/>
    </location>
</feature>
<protein>
    <submittedName>
        <fullName evidence="7">Galactose/methyl galactoside ABC transporter permease MglC</fullName>
    </submittedName>
</protein>
<dbReference type="InterPro" id="IPR001851">
    <property type="entry name" value="ABC_transp_permease"/>
</dbReference>
<dbReference type="EMBL" id="JACRTD010000004">
    <property type="protein sequence ID" value="MBC8585283.1"/>
    <property type="molecule type" value="Genomic_DNA"/>
</dbReference>
<dbReference type="AlphaFoldDB" id="A0A926II39"/>
<feature type="transmembrane region" description="Helical" evidence="6">
    <location>
        <begin position="81"/>
        <end position="99"/>
    </location>
</feature>
<proteinExistence type="predicted"/>
<feature type="transmembrane region" description="Helical" evidence="6">
    <location>
        <begin position="299"/>
        <end position="318"/>
    </location>
</feature>
<comment type="subcellular location">
    <subcellularLocation>
        <location evidence="1">Cell membrane</location>
        <topology evidence="1">Multi-pass membrane protein</topology>
    </subcellularLocation>
</comment>
<dbReference type="CDD" id="cd06579">
    <property type="entry name" value="TM_PBP1_transp_AraH_like"/>
    <property type="match status" value="1"/>
</dbReference>
<dbReference type="Pfam" id="PF02653">
    <property type="entry name" value="BPD_transp_2"/>
    <property type="match status" value="1"/>
</dbReference>
<sequence>MKSISTTAVSWKKQSGSVSKFLLSNAIYFVLAAIFLVMVMINPGLLTLDNISFILSQASTRVIFALGIAGIIILGHTDLSLGRMIGLSGILVSSLLQNLDYPRRIFSSMPRLPLWLPILGAMLLSALIMILLGLVIAKIKVPSFIASLAFQLIVMGILSLYFDYVNDSSPIGGLDDGFKAFVQGGFMIGSVRLPFLVIYAAIVTAIIWFIWNKTKLGKNMYAIGGNPEAANVSGVKITKNLLLIFLIAGLLYGLGGSFEAARTGSASNSLGYGYELDAIAACVVGGVSMRGGVGTIPGVLAGVLIFQLVSYGLVFLGVNPYIQYLVKGLIILLAISIDTQKYVKRR</sequence>
<keyword evidence="8" id="KW-1185">Reference proteome</keyword>
<reference evidence="7" key="1">
    <citation type="submission" date="2020-08" db="EMBL/GenBank/DDBJ databases">
        <title>Genome public.</title>
        <authorList>
            <person name="Liu C."/>
            <person name="Sun Q."/>
        </authorList>
    </citation>
    <scope>NUCLEOTIDE SEQUENCE</scope>
    <source>
        <strain evidence="7">NSJ-64</strain>
    </source>
</reference>
<accession>A0A926II39</accession>
<evidence type="ECO:0000256" key="4">
    <source>
        <dbReference type="ARBA" id="ARBA00022989"/>
    </source>
</evidence>
<organism evidence="7 8">
    <name type="scientific">Youxingia wuxianensis</name>
    <dbReference type="NCBI Taxonomy" id="2763678"/>
    <lineage>
        <taxon>Bacteria</taxon>
        <taxon>Bacillati</taxon>
        <taxon>Bacillota</taxon>
        <taxon>Clostridia</taxon>
        <taxon>Eubacteriales</taxon>
        <taxon>Oscillospiraceae</taxon>
        <taxon>Youxingia</taxon>
    </lineage>
</organism>
<evidence type="ECO:0000256" key="3">
    <source>
        <dbReference type="ARBA" id="ARBA00022692"/>
    </source>
</evidence>
<feature type="transmembrane region" description="Helical" evidence="6">
    <location>
        <begin position="114"/>
        <end position="137"/>
    </location>
</feature>
<keyword evidence="4 6" id="KW-1133">Transmembrane helix</keyword>
<dbReference type="RefSeq" id="WP_262395067.1">
    <property type="nucleotide sequence ID" value="NZ_JACRTD010000004.1"/>
</dbReference>
<keyword evidence="5 6" id="KW-0472">Membrane</keyword>
<evidence type="ECO:0000256" key="5">
    <source>
        <dbReference type="ARBA" id="ARBA00023136"/>
    </source>
</evidence>
<feature type="transmembrane region" description="Helical" evidence="6">
    <location>
        <begin position="241"/>
        <end position="258"/>
    </location>
</feature>
<evidence type="ECO:0000256" key="1">
    <source>
        <dbReference type="ARBA" id="ARBA00004651"/>
    </source>
</evidence>
<dbReference type="PANTHER" id="PTHR32196:SF18">
    <property type="entry name" value="GALACTOSE_METHYL GALACTOSIDE IMPORT PERMEASE PROTEIN MGLC"/>
    <property type="match status" value="1"/>
</dbReference>
<evidence type="ECO:0000313" key="8">
    <source>
        <dbReference type="Proteomes" id="UP000623678"/>
    </source>
</evidence>
<keyword evidence="2" id="KW-1003">Cell membrane</keyword>
<dbReference type="GO" id="GO:0022857">
    <property type="term" value="F:transmembrane transporter activity"/>
    <property type="evidence" value="ECO:0007669"/>
    <property type="project" value="InterPro"/>
</dbReference>
<evidence type="ECO:0000313" key="7">
    <source>
        <dbReference type="EMBL" id="MBC8585283.1"/>
    </source>
</evidence>
<gene>
    <name evidence="7" type="primary">mglC</name>
    <name evidence="7" type="ORF">H8705_06770</name>
</gene>
<feature type="transmembrane region" description="Helical" evidence="6">
    <location>
        <begin position="53"/>
        <end position="74"/>
    </location>
</feature>
<dbReference type="NCBIfam" id="NF007014">
    <property type="entry name" value="PRK09478.1"/>
    <property type="match status" value="1"/>
</dbReference>
<evidence type="ECO:0000256" key="6">
    <source>
        <dbReference type="SAM" id="Phobius"/>
    </source>
</evidence>
<dbReference type="PANTHER" id="PTHR32196">
    <property type="entry name" value="ABC TRANSPORTER PERMEASE PROTEIN YPHD-RELATED-RELATED"/>
    <property type="match status" value="1"/>
</dbReference>